<organism evidence="10 11">
    <name type="scientific">Silvanigrella paludirubra</name>
    <dbReference type="NCBI Taxonomy" id="2499159"/>
    <lineage>
        <taxon>Bacteria</taxon>
        <taxon>Pseudomonadati</taxon>
        <taxon>Bdellovibrionota</taxon>
        <taxon>Oligoflexia</taxon>
        <taxon>Silvanigrellales</taxon>
        <taxon>Silvanigrellaceae</taxon>
        <taxon>Silvanigrella</taxon>
    </lineage>
</organism>
<feature type="domain" description="Major facilitator superfamily (MFS) profile" evidence="9">
    <location>
        <begin position="9"/>
        <end position="396"/>
    </location>
</feature>
<dbReference type="AlphaFoldDB" id="A0A6N6VU42"/>
<accession>A0A6N6VU42</accession>
<dbReference type="PROSITE" id="PS50850">
    <property type="entry name" value="MFS"/>
    <property type="match status" value="1"/>
</dbReference>
<keyword evidence="4" id="KW-1003">Cell membrane</keyword>
<keyword evidence="6 8" id="KW-1133">Transmembrane helix</keyword>
<dbReference type="Pfam" id="PF07690">
    <property type="entry name" value="MFS_1"/>
    <property type="match status" value="1"/>
</dbReference>
<dbReference type="PANTHER" id="PTHR23502:SF132">
    <property type="entry name" value="POLYAMINE TRANSPORTER 2-RELATED"/>
    <property type="match status" value="1"/>
</dbReference>
<reference evidence="10 11" key="1">
    <citation type="submission" date="2019-10" db="EMBL/GenBank/DDBJ databases">
        <title>New species of Slilvanegrellaceae.</title>
        <authorList>
            <person name="Pitt A."/>
            <person name="Hahn M.W."/>
        </authorList>
    </citation>
    <scope>NUCLEOTIDE SEQUENCE [LARGE SCALE GENOMIC DNA]</scope>
    <source>
        <strain evidence="10 11">SP-Ram-0.45-NSY-1</strain>
    </source>
</reference>
<dbReference type="InterPro" id="IPR020846">
    <property type="entry name" value="MFS_dom"/>
</dbReference>
<dbReference type="InterPro" id="IPR004812">
    <property type="entry name" value="Efflux_drug-R_Bcr/CmlA"/>
</dbReference>
<feature type="transmembrane region" description="Helical" evidence="8">
    <location>
        <begin position="49"/>
        <end position="67"/>
    </location>
</feature>
<gene>
    <name evidence="10" type="ORF">GCL60_06220</name>
</gene>
<feature type="transmembrane region" description="Helical" evidence="8">
    <location>
        <begin position="103"/>
        <end position="124"/>
    </location>
</feature>
<feature type="transmembrane region" description="Helical" evidence="8">
    <location>
        <begin position="348"/>
        <end position="367"/>
    </location>
</feature>
<feature type="transmembrane region" description="Helical" evidence="8">
    <location>
        <begin position="164"/>
        <end position="186"/>
    </location>
</feature>
<sequence length="396" mass="44040">MNKIFFNSNKFIFAIILFMVPVSQASIDIYSPSMPHIVNGLNTTESKVQLTISLFLLSLGVGQYLYGAISDSIGRKKSLLIGMFLFTISSLACYYSTNIEILILARFFQGLGAASIAVLSKAVSVDLYDGIALMKASAWVGLIWGVAPIVAPVIGGYLDEFGGWRLSFLVLAIYGFISCLFIILFMPETNKKFQKFNFNYILKTSFIILKNKDFMGSTLIIATTNLGLFVFTLMAPFLIQNILGKSQIFFGYMALVIGSIYILGAFLSNYAIRNFESDKIINLVSKMLLLIGIIMVFVSFLFPKSIWVLMLTSSLFAFSSGFLYPFLVGRMFAPFQNIAGMVSANYGIVSYTFSGIISIVISCLKITSLIEISYAYCLVGIITYLSMRFMFKFSFK</sequence>
<evidence type="ECO:0000256" key="6">
    <source>
        <dbReference type="ARBA" id="ARBA00022989"/>
    </source>
</evidence>
<feature type="transmembrane region" description="Helical" evidence="8">
    <location>
        <begin position="306"/>
        <end position="327"/>
    </location>
</feature>
<evidence type="ECO:0000256" key="1">
    <source>
        <dbReference type="ARBA" id="ARBA00004651"/>
    </source>
</evidence>
<dbReference type="GO" id="GO:1990961">
    <property type="term" value="P:xenobiotic detoxification by transmembrane export across the plasma membrane"/>
    <property type="evidence" value="ECO:0007669"/>
    <property type="project" value="InterPro"/>
</dbReference>
<dbReference type="SUPFAM" id="SSF103473">
    <property type="entry name" value="MFS general substrate transporter"/>
    <property type="match status" value="1"/>
</dbReference>
<evidence type="ECO:0000256" key="4">
    <source>
        <dbReference type="ARBA" id="ARBA00022475"/>
    </source>
</evidence>
<evidence type="ECO:0000256" key="2">
    <source>
        <dbReference type="ARBA" id="ARBA00006236"/>
    </source>
</evidence>
<dbReference type="GO" id="GO:0015385">
    <property type="term" value="F:sodium:proton antiporter activity"/>
    <property type="evidence" value="ECO:0007669"/>
    <property type="project" value="TreeGrafter"/>
</dbReference>
<dbReference type="EMBL" id="WFLM01000002">
    <property type="protein sequence ID" value="KAB8039855.1"/>
    <property type="molecule type" value="Genomic_DNA"/>
</dbReference>
<evidence type="ECO:0000313" key="10">
    <source>
        <dbReference type="EMBL" id="KAB8039855.1"/>
    </source>
</evidence>
<comment type="subcellular location">
    <subcellularLocation>
        <location evidence="1">Cell membrane</location>
        <topology evidence="1">Multi-pass membrane protein</topology>
    </subcellularLocation>
</comment>
<evidence type="ECO:0000313" key="11">
    <source>
        <dbReference type="Proteomes" id="UP000437748"/>
    </source>
</evidence>
<name>A0A6N6VU42_9BACT</name>
<comment type="similarity">
    <text evidence="2">Belongs to the major facilitator superfamily. Bcr/CmlA family.</text>
</comment>
<dbReference type="CDD" id="cd17320">
    <property type="entry name" value="MFS_MdfA_MDR_like"/>
    <property type="match status" value="1"/>
</dbReference>
<dbReference type="InterPro" id="IPR036259">
    <property type="entry name" value="MFS_trans_sf"/>
</dbReference>
<keyword evidence="5 8" id="KW-0812">Transmembrane</keyword>
<dbReference type="Gene3D" id="1.20.1720.10">
    <property type="entry name" value="Multidrug resistance protein D"/>
    <property type="match status" value="1"/>
</dbReference>
<feature type="transmembrane region" description="Helical" evidence="8">
    <location>
        <begin position="79"/>
        <end position="97"/>
    </location>
</feature>
<feature type="transmembrane region" description="Helical" evidence="8">
    <location>
        <begin position="219"/>
        <end position="243"/>
    </location>
</feature>
<dbReference type="RefSeq" id="WP_153419410.1">
    <property type="nucleotide sequence ID" value="NZ_WFLM01000002.1"/>
</dbReference>
<evidence type="ECO:0000256" key="7">
    <source>
        <dbReference type="ARBA" id="ARBA00023136"/>
    </source>
</evidence>
<dbReference type="Proteomes" id="UP000437748">
    <property type="component" value="Unassembled WGS sequence"/>
</dbReference>
<dbReference type="OrthoDB" id="5670831at2"/>
<evidence type="ECO:0000256" key="8">
    <source>
        <dbReference type="SAM" id="Phobius"/>
    </source>
</evidence>
<feature type="transmembrane region" description="Helical" evidence="8">
    <location>
        <begin position="373"/>
        <end position="391"/>
    </location>
</feature>
<proteinExistence type="inferred from homology"/>
<dbReference type="PANTHER" id="PTHR23502">
    <property type="entry name" value="MAJOR FACILITATOR SUPERFAMILY"/>
    <property type="match status" value="1"/>
</dbReference>
<keyword evidence="11" id="KW-1185">Reference proteome</keyword>
<feature type="transmembrane region" description="Helical" evidence="8">
    <location>
        <begin position="249"/>
        <end position="268"/>
    </location>
</feature>
<feature type="transmembrane region" description="Helical" evidence="8">
    <location>
        <begin position="280"/>
        <end position="300"/>
    </location>
</feature>
<keyword evidence="3" id="KW-0813">Transport</keyword>
<feature type="transmembrane region" description="Helical" evidence="8">
    <location>
        <begin position="136"/>
        <end position="158"/>
    </location>
</feature>
<dbReference type="GO" id="GO:0005886">
    <property type="term" value="C:plasma membrane"/>
    <property type="evidence" value="ECO:0007669"/>
    <property type="project" value="UniProtKB-SubCell"/>
</dbReference>
<protein>
    <submittedName>
        <fullName evidence="10">Bcr/CflA family efflux MFS transporter</fullName>
    </submittedName>
</protein>
<dbReference type="NCBIfam" id="TIGR00710">
    <property type="entry name" value="efflux_Bcr_CflA"/>
    <property type="match status" value="1"/>
</dbReference>
<comment type="caution">
    <text evidence="10">The sequence shown here is derived from an EMBL/GenBank/DDBJ whole genome shotgun (WGS) entry which is preliminary data.</text>
</comment>
<dbReference type="InterPro" id="IPR011701">
    <property type="entry name" value="MFS"/>
</dbReference>
<evidence type="ECO:0000256" key="5">
    <source>
        <dbReference type="ARBA" id="ARBA00022692"/>
    </source>
</evidence>
<keyword evidence="7 8" id="KW-0472">Membrane</keyword>
<evidence type="ECO:0000256" key="3">
    <source>
        <dbReference type="ARBA" id="ARBA00022448"/>
    </source>
</evidence>
<evidence type="ECO:0000259" key="9">
    <source>
        <dbReference type="PROSITE" id="PS50850"/>
    </source>
</evidence>
<dbReference type="GO" id="GO:0042910">
    <property type="term" value="F:xenobiotic transmembrane transporter activity"/>
    <property type="evidence" value="ECO:0007669"/>
    <property type="project" value="InterPro"/>
</dbReference>